<dbReference type="Proteomes" id="UP001054252">
    <property type="component" value="Unassembled WGS sequence"/>
</dbReference>
<comment type="caution">
    <text evidence="3">The sequence shown here is derived from an EMBL/GenBank/DDBJ whole genome shotgun (WGS) entry which is preliminary data.</text>
</comment>
<evidence type="ECO:0000313" key="3">
    <source>
        <dbReference type="EMBL" id="GKV24322.1"/>
    </source>
</evidence>
<keyword evidence="1" id="KW-0175">Coiled coil</keyword>
<feature type="compositionally biased region" description="Basic and acidic residues" evidence="2">
    <location>
        <begin position="304"/>
        <end position="335"/>
    </location>
</feature>
<evidence type="ECO:0000256" key="1">
    <source>
        <dbReference type="SAM" id="Coils"/>
    </source>
</evidence>
<dbReference type="AlphaFoldDB" id="A0AAV5KI99"/>
<protein>
    <submittedName>
        <fullName evidence="3">Uncharacterized protein</fullName>
    </submittedName>
</protein>
<feature type="coiled-coil region" evidence="1">
    <location>
        <begin position="440"/>
        <end position="516"/>
    </location>
</feature>
<feature type="region of interest" description="Disordered" evidence="2">
    <location>
        <begin position="349"/>
        <end position="368"/>
    </location>
</feature>
<organism evidence="3 4">
    <name type="scientific">Rubroshorea leprosula</name>
    <dbReference type="NCBI Taxonomy" id="152421"/>
    <lineage>
        <taxon>Eukaryota</taxon>
        <taxon>Viridiplantae</taxon>
        <taxon>Streptophyta</taxon>
        <taxon>Embryophyta</taxon>
        <taxon>Tracheophyta</taxon>
        <taxon>Spermatophyta</taxon>
        <taxon>Magnoliopsida</taxon>
        <taxon>eudicotyledons</taxon>
        <taxon>Gunneridae</taxon>
        <taxon>Pentapetalae</taxon>
        <taxon>rosids</taxon>
        <taxon>malvids</taxon>
        <taxon>Malvales</taxon>
        <taxon>Dipterocarpaceae</taxon>
        <taxon>Rubroshorea</taxon>
    </lineage>
</organism>
<evidence type="ECO:0000256" key="2">
    <source>
        <dbReference type="SAM" id="MobiDB-lite"/>
    </source>
</evidence>
<evidence type="ECO:0000313" key="4">
    <source>
        <dbReference type="Proteomes" id="UP001054252"/>
    </source>
</evidence>
<keyword evidence="4" id="KW-1185">Reference proteome</keyword>
<feature type="region of interest" description="Disordered" evidence="2">
    <location>
        <begin position="273"/>
        <end position="335"/>
    </location>
</feature>
<dbReference type="EMBL" id="BPVZ01000065">
    <property type="protein sequence ID" value="GKV24322.1"/>
    <property type="molecule type" value="Genomic_DNA"/>
</dbReference>
<accession>A0AAV5KI99</accession>
<feature type="compositionally biased region" description="Acidic residues" evidence="2">
    <location>
        <begin position="623"/>
        <end position="632"/>
    </location>
</feature>
<gene>
    <name evidence="3" type="ORF">SLEP1_g33949</name>
</gene>
<sequence length="653" mass="74287">MNFCSSSSGSEFYSPLTLSDLDLSLLKEVRVKSESDIERELEFFEDPDYIPPLTSCSESYKTKEMSFEDTLSIGGSEEVRMLEYSDVNIEGESSRSEQTEGGVKRNEVVEVGAEEVPVNILEVGDKRDKCYDSGADIVSEAGSRKEKGWYYFTPRSSNKEKRNLFSAGPSSIKGWKENFFFVDDTEWDRGDAEMESLATWKAKKANQNKYSLNRDEEEEIEKLVRKKGDIVDIMFLTSSDAIEADELYGPSALSEAEMNMFLNAVGGVAIPKKPKKKSQTLGKAMARKGEENLEKGQMSSTEPRGAEEGELRSKKKRDEADQAQKRKRVEEEVKGDEVVEFVPRPAPVELDPGLRETKVPAPGKGKTFVPAPSLQNTIFGSKNFSVAKNFINAYIPEVDRREAKEEVLLHEGNTIVKHALETATWVNALAQEFLELMKDRNSLQKARDELLKKNSEMRRELDIVVPTMTSLQEERDTLKTILSFNEKKRRMCEEENDAQEEEIRRMRESEVELKKNVQLLVHNGMEEHIGNFINFSTFDNIVNLYQLPTAILAFTDCRKKVKAEYPKVDITKITFGEQEERVEEDGESLSADFRPQVKLRWDHDAEGRAVFPPNFDFEFVAMEEEEEEAEGTEVEKSQPSPPIEVHPVPSEKE</sequence>
<proteinExistence type="predicted"/>
<name>A0AAV5KI99_9ROSI</name>
<reference evidence="3 4" key="1">
    <citation type="journal article" date="2021" name="Commun. Biol.">
        <title>The genome of Shorea leprosula (Dipterocarpaceae) highlights the ecological relevance of drought in aseasonal tropical rainforests.</title>
        <authorList>
            <person name="Ng K.K.S."/>
            <person name="Kobayashi M.J."/>
            <person name="Fawcett J.A."/>
            <person name="Hatakeyama M."/>
            <person name="Paape T."/>
            <person name="Ng C.H."/>
            <person name="Ang C.C."/>
            <person name="Tnah L.H."/>
            <person name="Lee C.T."/>
            <person name="Nishiyama T."/>
            <person name="Sese J."/>
            <person name="O'Brien M.J."/>
            <person name="Copetti D."/>
            <person name="Mohd Noor M.I."/>
            <person name="Ong R.C."/>
            <person name="Putra M."/>
            <person name="Sireger I.Z."/>
            <person name="Indrioko S."/>
            <person name="Kosugi Y."/>
            <person name="Izuno A."/>
            <person name="Isagi Y."/>
            <person name="Lee S.L."/>
            <person name="Shimizu K.K."/>
        </authorList>
    </citation>
    <scope>NUCLEOTIDE SEQUENCE [LARGE SCALE GENOMIC DNA]</scope>
    <source>
        <strain evidence="3">214</strain>
    </source>
</reference>
<feature type="region of interest" description="Disordered" evidence="2">
    <location>
        <begin position="623"/>
        <end position="653"/>
    </location>
</feature>